<sequence>VLRKISRRMPETLEDMLAITDSTRVDLEMHGDTLLEISKAYSKRKILIMAEREERRISMGNPKTNQSKMIFTFHDSDSDQEWQSATASGPSPSAQSYGNNSQALKRKSTSKRGNFKRWRGKGGGDSFAGSSGFDYPKLKLGASGGSQRGRSRSSMVSQMLIPSNPASGVPIKKPGYLSKKRVINL</sequence>
<keyword evidence="4" id="KW-1185">Reference proteome</keyword>
<dbReference type="InterPro" id="IPR044876">
    <property type="entry name" value="HRDC_dom_sf"/>
</dbReference>
<dbReference type="Proteomes" id="UP001187531">
    <property type="component" value="Unassembled WGS sequence"/>
</dbReference>
<feature type="region of interest" description="Disordered" evidence="1">
    <location>
        <begin position="79"/>
        <end position="123"/>
    </location>
</feature>
<feature type="domain" description="HRDC" evidence="2">
    <location>
        <begin position="1"/>
        <end position="48"/>
    </location>
</feature>
<evidence type="ECO:0000256" key="1">
    <source>
        <dbReference type="SAM" id="MobiDB-lite"/>
    </source>
</evidence>
<proteinExistence type="predicted"/>
<dbReference type="Gene3D" id="1.10.150.80">
    <property type="entry name" value="HRDC domain"/>
    <property type="match status" value="1"/>
</dbReference>
<feature type="region of interest" description="Disordered" evidence="1">
    <location>
        <begin position="139"/>
        <end position="173"/>
    </location>
</feature>
<dbReference type="InterPro" id="IPR002121">
    <property type="entry name" value="HRDC_dom"/>
</dbReference>
<dbReference type="EMBL" id="JAVRJZ010000019">
    <property type="protein sequence ID" value="KAK2707983.1"/>
    <property type="molecule type" value="Genomic_DNA"/>
</dbReference>
<feature type="compositionally biased region" description="Polar residues" evidence="1">
    <location>
        <begin position="81"/>
        <end position="103"/>
    </location>
</feature>
<dbReference type="GO" id="GO:0003676">
    <property type="term" value="F:nucleic acid binding"/>
    <property type="evidence" value="ECO:0007669"/>
    <property type="project" value="InterPro"/>
</dbReference>
<feature type="non-terminal residue" evidence="3">
    <location>
        <position position="185"/>
    </location>
</feature>
<evidence type="ECO:0000259" key="2">
    <source>
        <dbReference type="PROSITE" id="PS50967"/>
    </source>
</evidence>
<comment type="caution">
    <text evidence="3">The sequence shown here is derived from an EMBL/GenBank/DDBJ whole genome shotgun (WGS) entry which is preliminary data.</text>
</comment>
<feature type="compositionally biased region" description="Polar residues" evidence="1">
    <location>
        <begin position="155"/>
        <end position="166"/>
    </location>
</feature>
<evidence type="ECO:0000313" key="3">
    <source>
        <dbReference type="EMBL" id="KAK2707983.1"/>
    </source>
</evidence>
<protein>
    <recommendedName>
        <fullName evidence="2">HRDC domain-containing protein</fullName>
    </recommendedName>
</protein>
<dbReference type="AlphaFoldDB" id="A0AA88KUX7"/>
<gene>
    <name evidence="3" type="ORF">QYM36_015611</name>
</gene>
<name>A0AA88KUX7_ARTSF</name>
<dbReference type="PROSITE" id="PS50967">
    <property type="entry name" value="HRDC"/>
    <property type="match status" value="1"/>
</dbReference>
<reference evidence="3" key="1">
    <citation type="submission" date="2023-07" db="EMBL/GenBank/DDBJ databases">
        <title>Chromosome-level genome assembly of Artemia franciscana.</title>
        <authorList>
            <person name="Jo E."/>
        </authorList>
    </citation>
    <scope>NUCLEOTIDE SEQUENCE</scope>
    <source>
        <tissue evidence="3">Whole body</tissue>
    </source>
</reference>
<evidence type="ECO:0000313" key="4">
    <source>
        <dbReference type="Proteomes" id="UP001187531"/>
    </source>
</evidence>
<accession>A0AA88KUX7</accession>
<feature type="compositionally biased region" description="Basic residues" evidence="1">
    <location>
        <begin position="104"/>
        <end position="120"/>
    </location>
</feature>
<organism evidence="3 4">
    <name type="scientific">Artemia franciscana</name>
    <name type="common">Brine shrimp</name>
    <name type="synonym">Artemia sanfranciscana</name>
    <dbReference type="NCBI Taxonomy" id="6661"/>
    <lineage>
        <taxon>Eukaryota</taxon>
        <taxon>Metazoa</taxon>
        <taxon>Ecdysozoa</taxon>
        <taxon>Arthropoda</taxon>
        <taxon>Crustacea</taxon>
        <taxon>Branchiopoda</taxon>
        <taxon>Anostraca</taxon>
        <taxon>Artemiidae</taxon>
        <taxon>Artemia</taxon>
    </lineage>
</organism>